<dbReference type="PANTHER" id="PTHR12677">
    <property type="entry name" value="GOLGI APPARATUS MEMBRANE PROTEIN TVP38-RELATED"/>
    <property type="match status" value="1"/>
</dbReference>
<dbReference type="eggNOG" id="COG0398">
    <property type="taxonomic scope" value="Bacteria"/>
</dbReference>
<dbReference type="GO" id="GO:0005886">
    <property type="term" value="C:plasma membrane"/>
    <property type="evidence" value="ECO:0007669"/>
    <property type="project" value="UniProtKB-SubCell"/>
</dbReference>
<keyword evidence="2 6" id="KW-1003">Cell membrane</keyword>
<gene>
    <name evidence="8" type="ordered locus">Oter_4072</name>
</gene>
<dbReference type="OrthoDB" id="195800at2"/>
<evidence type="ECO:0000313" key="9">
    <source>
        <dbReference type="Proteomes" id="UP000007013"/>
    </source>
</evidence>
<keyword evidence="5 6" id="KW-0472">Membrane</keyword>
<dbReference type="Pfam" id="PF09335">
    <property type="entry name" value="VTT_dom"/>
    <property type="match status" value="1"/>
</dbReference>
<dbReference type="InterPro" id="IPR032816">
    <property type="entry name" value="VTT_dom"/>
</dbReference>
<dbReference type="PANTHER" id="PTHR12677:SF59">
    <property type="entry name" value="GOLGI APPARATUS MEMBRANE PROTEIN TVP38-RELATED"/>
    <property type="match status" value="1"/>
</dbReference>
<keyword evidence="3 6" id="KW-0812">Transmembrane</keyword>
<evidence type="ECO:0000256" key="3">
    <source>
        <dbReference type="ARBA" id="ARBA00022692"/>
    </source>
</evidence>
<feature type="transmembrane region" description="Helical" evidence="6">
    <location>
        <begin position="130"/>
        <end position="146"/>
    </location>
</feature>
<feature type="domain" description="VTT" evidence="7">
    <location>
        <begin position="68"/>
        <end position="181"/>
    </location>
</feature>
<name>B2A010_OPITP</name>
<feature type="transmembrane region" description="Helical" evidence="6">
    <location>
        <begin position="15"/>
        <end position="33"/>
    </location>
</feature>
<dbReference type="EMBL" id="CP001032">
    <property type="protein sequence ID" value="ACB77346.1"/>
    <property type="molecule type" value="Genomic_DNA"/>
</dbReference>
<evidence type="ECO:0000256" key="6">
    <source>
        <dbReference type="RuleBase" id="RU366058"/>
    </source>
</evidence>
<feature type="transmembrane region" description="Helical" evidence="6">
    <location>
        <begin position="81"/>
        <end position="102"/>
    </location>
</feature>
<protein>
    <recommendedName>
        <fullName evidence="6">TVP38/TMEM64 family membrane protein</fullName>
    </recommendedName>
</protein>
<dbReference type="KEGG" id="ote:Oter_4072"/>
<evidence type="ECO:0000256" key="2">
    <source>
        <dbReference type="ARBA" id="ARBA00022475"/>
    </source>
</evidence>
<reference evidence="8 9" key="1">
    <citation type="journal article" date="2011" name="J. Bacteriol.">
        <title>Genome sequence of the verrucomicrobium Opitutus terrae PB90-1, an abundant inhabitant of rice paddy soil ecosystems.</title>
        <authorList>
            <person name="van Passel M.W."/>
            <person name="Kant R."/>
            <person name="Palva A."/>
            <person name="Copeland A."/>
            <person name="Lucas S."/>
            <person name="Lapidus A."/>
            <person name="Glavina del Rio T."/>
            <person name="Pitluck S."/>
            <person name="Goltsman E."/>
            <person name="Clum A."/>
            <person name="Sun H."/>
            <person name="Schmutz J."/>
            <person name="Larimer F.W."/>
            <person name="Land M.L."/>
            <person name="Hauser L."/>
            <person name="Kyrpides N."/>
            <person name="Mikhailova N."/>
            <person name="Richardson P.P."/>
            <person name="Janssen P.H."/>
            <person name="de Vos W.M."/>
            <person name="Smidt H."/>
        </authorList>
    </citation>
    <scope>NUCLEOTIDE SEQUENCE [LARGE SCALE GENOMIC DNA]</scope>
    <source>
        <strain evidence="9">DSM 11246 / JCM 15787 / PB90-1</strain>
    </source>
</reference>
<accession>B2A010</accession>
<sequence>MQPHHRKHRKSRGRWLGLVVLLAAAIAMAAWLWGDLEWRDLVHTLTEFNAAIVFALMATLPIGGFSIMVVYLVAGAKFGPVLGGIAVAGATAVHLLASFWIARSFLRQPLQRFLERRGHRLPHVPEGENASVAAMAVLIPGLPYFSRNYLLALTDVPFRTYFWVCLPLYVARSYVTILIGDLGTDPDRRRLAILIGVYLLKLAVCAYLIWRIRRRIRNAKQQRDATAASRPGSAST</sequence>
<feature type="transmembrane region" description="Helical" evidence="6">
    <location>
        <begin position="158"/>
        <end position="179"/>
    </location>
</feature>
<dbReference type="InterPro" id="IPR015414">
    <property type="entry name" value="TMEM64"/>
</dbReference>
<evidence type="ECO:0000313" key="8">
    <source>
        <dbReference type="EMBL" id="ACB77346.1"/>
    </source>
</evidence>
<comment type="similarity">
    <text evidence="6">Belongs to the TVP38/TMEM64 family.</text>
</comment>
<proteinExistence type="inferred from homology"/>
<feature type="transmembrane region" description="Helical" evidence="6">
    <location>
        <begin position="53"/>
        <end position="74"/>
    </location>
</feature>
<dbReference type="RefSeq" id="WP_012376874.1">
    <property type="nucleotide sequence ID" value="NC_010571.1"/>
</dbReference>
<evidence type="ECO:0000256" key="5">
    <source>
        <dbReference type="ARBA" id="ARBA00023136"/>
    </source>
</evidence>
<evidence type="ECO:0000259" key="7">
    <source>
        <dbReference type="Pfam" id="PF09335"/>
    </source>
</evidence>
<keyword evidence="4 6" id="KW-1133">Transmembrane helix</keyword>
<dbReference type="STRING" id="452637.Oter_4072"/>
<keyword evidence="9" id="KW-1185">Reference proteome</keyword>
<dbReference type="HOGENOM" id="CLU_1228881_0_0_0"/>
<dbReference type="Proteomes" id="UP000007013">
    <property type="component" value="Chromosome"/>
</dbReference>
<evidence type="ECO:0000256" key="1">
    <source>
        <dbReference type="ARBA" id="ARBA00004651"/>
    </source>
</evidence>
<dbReference type="AlphaFoldDB" id="B2A010"/>
<organism evidence="8 9">
    <name type="scientific">Opitutus terrae (strain DSM 11246 / JCM 15787 / PB90-1)</name>
    <dbReference type="NCBI Taxonomy" id="452637"/>
    <lineage>
        <taxon>Bacteria</taxon>
        <taxon>Pseudomonadati</taxon>
        <taxon>Verrucomicrobiota</taxon>
        <taxon>Opitutia</taxon>
        <taxon>Opitutales</taxon>
        <taxon>Opitutaceae</taxon>
        <taxon>Opitutus</taxon>
    </lineage>
</organism>
<feature type="transmembrane region" description="Helical" evidence="6">
    <location>
        <begin position="191"/>
        <end position="210"/>
    </location>
</feature>
<evidence type="ECO:0000256" key="4">
    <source>
        <dbReference type="ARBA" id="ARBA00022989"/>
    </source>
</evidence>
<comment type="subcellular location">
    <subcellularLocation>
        <location evidence="1 6">Cell membrane</location>
        <topology evidence="1 6">Multi-pass membrane protein</topology>
    </subcellularLocation>
</comment>